<dbReference type="Proteomes" id="UP000265715">
    <property type="component" value="Unassembled WGS sequence"/>
</dbReference>
<sequence>MNLFDRVKQIGGKAQRGLAIFRDVPAVAPAQPAQPAAPAPVAQRLEAWRPTRIDRKDFDPGQAFQAGEWFKLAEFEVPSETIWKILAGAPFFMYLRAFKARAGANAAEQARTITLPGLVQTPQAKPALGTEASKYHPEVTVWARVGGVWRRCRINSVTYAAGLEACEYVEPANATDVEVYYVHGDGELRVRAFRKLGNSDTSAVSLFNLGISALHTVDQRDGETSHKWPREVSLTDDFTLSLEVKSGLEHRFVAGRDDMVVSIPAYSAQVATLDPMRKAQLAEIDVRGGI</sequence>
<accession>A0A399EMP3</accession>
<dbReference type="Gene3D" id="2.60.40.3410">
    <property type="match status" value="1"/>
</dbReference>
<dbReference type="EMBL" id="QXDL01000069">
    <property type="protein sequence ID" value="RIH84710.1"/>
    <property type="molecule type" value="Genomic_DNA"/>
</dbReference>
<feature type="domain" description="VP17 central beta-barrel" evidence="1">
    <location>
        <begin position="103"/>
        <end position="183"/>
    </location>
</feature>
<evidence type="ECO:0000313" key="3">
    <source>
        <dbReference type="Proteomes" id="UP000265715"/>
    </source>
</evidence>
<proteinExistence type="predicted"/>
<reference evidence="2 3" key="1">
    <citation type="submission" date="2018-08" db="EMBL/GenBank/DDBJ databases">
        <title>Meiothermus terrae DSM 26712 genome sequencing project.</title>
        <authorList>
            <person name="Da Costa M.S."/>
            <person name="Albuquerque L."/>
            <person name="Raposo P."/>
            <person name="Froufe H.J.C."/>
            <person name="Barroso C.S."/>
            <person name="Egas C."/>
        </authorList>
    </citation>
    <scope>NUCLEOTIDE SEQUENCE [LARGE SCALE GENOMIC DNA]</scope>
    <source>
        <strain evidence="2 3">DSM 26712</strain>
    </source>
</reference>
<evidence type="ECO:0000313" key="2">
    <source>
        <dbReference type="EMBL" id="RIH84710.1"/>
    </source>
</evidence>
<gene>
    <name evidence="2" type="ORF">Mterra_01890</name>
</gene>
<dbReference type="Pfam" id="PF22210">
    <property type="entry name" value="VP17_central_barrel"/>
    <property type="match status" value="1"/>
</dbReference>
<dbReference type="AlphaFoldDB" id="A0A399EMP3"/>
<protein>
    <recommendedName>
        <fullName evidence="1">VP17 central beta-barrel domain-containing protein</fullName>
    </recommendedName>
</protein>
<organism evidence="2 3">
    <name type="scientific">Calidithermus terrae</name>
    <dbReference type="NCBI Taxonomy" id="1408545"/>
    <lineage>
        <taxon>Bacteria</taxon>
        <taxon>Thermotogati</taxon>
        <taxon>Deinococcota</taxon>
        <taxon>Deinococci</taxon>
        <taxon>Thermales</taxon>
        <taxon>Thermaceae</taxon>
        <taxon>Calidithermus</taxon>
    </lineage>
</organism>
<name>A0A399EMP3_9DEIN</name>
<dbReference type="OrthoDB" id="30290at2"/>
<dbReference type="RefSeq" id="WP_119314994.1">
    <property type="nucleotide sequence ID" value="NZ_QXDL01000069.1"/>
</dbReference>
<evidence type="ECO:0000259" key="1">
    <source>
        <dbReference type="Pfam" id="PF22210"/>
    </source>
</evidence>
<dbReference type="InterPro" id="IPR054005">
    <property type="entry name" value="VP17_central_barrel"/>
</dbReference>
<keyword evidence="3" id="KW-1185">Reference proteome</keyword>
<dbReference type="Gene3D" id="2.60.120.1170">
    <property type="match status" value="1"/>
</dbReference>
<comment type="caution">
    <text evidence="2">The sequence shown here is derived from an EMBL/GenBank/DDBJ whole genome shotgun (WGS) entry which is preliminary data.</text>
</comment>